<proteinExistence type="predicted"/>
<dbReference type="Proteomes" id="UP001248819">
    <property type="component" value="Unassembled WGS sequence"/>
</dbReference>
<evidence type="ECO:0000313" key="1">
    <source>
        <dbReference type="EMBL" id="MDT0651095.1"/>
    </source>
</evidence>
<name>A0ABU3CXJ4_9FLAO</name>
<protein>
    <recommendedName>
        <fullName evidence="3">D-mannonate oxidoreductase</fullName>
    </recommendedName>
</protein>
<accession>A0ABU3CXJ4</accession>
<evidence type="ECO:0008006" key="3">
    <source>
        <dbReference type="Google" id="ProtNLM"/>
    </source>
</evidence>
<sequence>MTKFEELRNKVVVVAGGGGVLCNVMAESLAAQGAKVAVLDLKMETAASLSKKINDSGGIAAGFEANVLDKKA</sequence>
<dbReference type="RefSeq" id="WP_311485235.1">
    <property type="nucleotide sequence ID" value="NZ_JAVRHP010000081.1"/>
</dbReference>
<dbReference type="Gene3D" id="3.40.50.720">
    <property type="entry name" value="NAD(P)-binding Rossmann-like Domain"/>
    <property type="match status" value="1"/>
</dbReference>
<dbReference type="SUPFAM" id="SSF51735">
    <property type="entry name" value="NAD(P)-binding Rossmann-fold domains"/>
    <property type="match status" value="1"/>
</dbReference>
<organism evidence="1 2">
    <name type="scientific">Autumnicola edwardsiae</name>
    <dbReference type="NCBI Taxonomy" id="3075594"/>
    <lineage>
        <taxon>Bacteria</taxon>
        <taxon>Pseudomonadati</taxon>
        <taxon>Bacteroidota</taxon>
        <taxon>Flavobacteriia</taxon>
        <taxon>Flavobacteriales</taxon>
        <taxon>Flavobacteriaceae</taxon>
        <taxon>Autumnicola</taxon>
    </lineage>
</organism>
<dbReference type="InterPro" id="IPR036291">
    <property type="entry name" value="NAD(P)-bd_dom_sf"/>
</dbReference>
<gene>
    <name evidence="1" type="ORF">RM529_13125</name>
</gene>
<keyword evidence="2" id="KW-1185">Reference proteome</keyword>
<reference evidence="1 2" key="1">
    <citation type="submission" date="2023-09" db="EMBL/GenBank/DDBJ databases">
        <authorList>
            <person name="Rey-Velasco X."/>
        </authorList>
    </citation>
    <scope>NUCLEOTIDE SEQUENCE [LARGE SCALE GENOMIC DNA]</scope>
    <source>
        <strain evidence="1 2">F297</strain>
    </source>
</reference>
<evidence type="ECO:0000313" key="2">
    <source>
        <dbReference type="Proteomes" id="UP001248819"/>
    </source>
</evidence>
<dbReference type="EMBL" id="JAVRHP010000081">
    <property type="protein sequence ID" value="MDT0651095.1"/>
    <property type="molecule type" value="Genomic_DNA"/>
</dbReference>
<comment type="caution">
    <text evidence="1">The sequence shown here is derived from an EMBL/GenBank/DDBJ whole genome shotgun (WGS) entry which is preliminary data.</text>
</comment>